<dbReference type="PANTHER" id="PTHR39518:SF2">
    <property type="entry name" value="UPF0215 PROTEIN MJ1150"/>
    <property type="match status" value="1"/>
</dbReference>
<accession>A0A2I9DRQ4</accession>
<proteinExistence type="inferred from homology"/>
<dbReference type="RefSeq" id="WP_103128502.1">
    <property type="nucleotide sequence ID" value="NZ_BFAG01000003.1"/>
</dbReference>
<sequence>MFSHAIGFDDAPFARGHRGDVPVFGTVFARHTLHAVVSGRVRRDGRNSTDELTRLVGTSGAAEHLHLILLQGVALAGFNVVDAHALGRATGLPVLIVARRAPDLDRIRRALLTRVPGGARKWRLIEALGPMEPCRGVMVQRVGLTFPQAEVALAGLTVTGRIPEPLRAAHLIAGGVTRGSSRGGRV</sequence>
<organism evidence="1 2">
    <name type="scientific">Deinococcus aerius</name>
    <dbReference type="NCBI Taxonomy" id="200253"/>
    <lineage>
        <taxon>Bacteria</taxon>
        <taxon>Thermotogati</taxon>
        <taxon>Deinococcota</taxon>
        <taxon>Deinococci</taxon>
        <taxon>Deinococcales</taxon>
        <taxon>Deinococcaceae</taxon>
        <taxon>Deinococcus</taxon>
    </lineage>
</organism>
<dbReference type="Proteomes" id="UP000236569">
    <property type="component" value="Unassembled WGS sequence"/>
</dbReference>
<gene>
    <name evidence="1" type="ORF">DAERI_030223</name>
</gene>
<protein>
    <submittedName>
        <fullName evidence="1">Endonuclease V related, DUF99</fullName>
    </submittedName>
</protein>
<keyword evidence="1" id="KW-0378">Hydrolase</keyword>
<evidence type="ECO:0000313" key="1">
    <source>
        <dbReference type="EMBL" id="GBF05057.1"/>
    </source>
</evidence>
<keyword evidence="2" id="KW-1185">Reference proteome</keyword>
<keyword evidence="1" id="KW-0255">Endonuclease</keyword>
<dbReference type="InterPro" id="IPR002802">
    <property type="entry name" value="Endo_dU"/>
</dbReference>
<dbReference type="OrthoDB" id="25804at2"/>
<name>A0A2I9DRQ4_9DEIO</name>
<dbReference type="HAMAP" id="MF_00582">
    <property type="entry name" value="UPF0215"/>
    <property type="match status" value="1"/>
</dbReference>
<dbReference type="EMBL" id="BFAG01000003">
    <property type="protein sequence ID" value="GBF05057.1"/>
    <property type="molecule type" value="Genomic_DNA"/>
</dbReference>
<keyword evidence="1" id="KW-0540">Nuclease</keyword>
<dbReference type="PANTHER" id="PTHR39518">
    <property type="entry name" value="UPF0215 PROTEIN MJ1150"/>
    <property type="match status" value="1"/>
</dbReference>
<evidence type="ECO:0000313" key="2">
    <source>
        <dbReference type="Proteomes" id="UP000236569"/>
    </source>
</evidence>
<dbReference type="Pfam" id="PF01949">
    <property type="entry name" value="Endo_dU"/>
    <property type="match status" value="1"/>
</dbReference>
<dbReference type="PIRSF" id="PIRSF006380">
    <property type="entry name" value="UCP006380"/>
    <property type="match status" value="1"/>
</dbReference>
<dbReference type="Gene3D" id="3.30.2170.10">
    <property type="entry name" value="archaeoglobus fulgidus dsm 4304 superfamily"/>
    <property type="match status" value="1"/>
</dbReference>
<dbReference type="GO" id="GO:0004519">
    <property type="term" value="F:endonuclease activity"/>
    <property type="evidence" value="ECO:0007669"/>
    <property type="project" value="UniProtKB-KW"/>
</dbReference>
<dbReference type="AlphaFoldDB" id="A0A2I9DRQ4"/>
<reference evidence="2" key="1">
    <citation type="submission" date="2018-01" db="EMBL/GenBank/DDBJ databases">
        <title>Draft Genome Sequence of the Radioresistant Bacterium Deinococcus aerius TR0125, Isolated from the Higher Atmosphere above Japan.</title>
        <authorList>
            <person name="Satoh K."/>
            <person name="Arai H."/>
            <person name="Sanzen T."/>
            <person name="Kawaguchi Y."/>
            <person name="Hayashi H."/>
            <person name="Yokobori S."/>
            <person name="Yamagishi A."/>
            <person name="Oono Y."/>
            <person name="Narumi I."/>
        </authorList>
    </citation>
    <scope>NUCLEOTIDE SEQUENCE [LARGE SCALE GENOMIC DNA]</scope>
    <source>
        <strain evidence="2">TR0125</strain>
    </source>
</reference>
<comment type="caution">
    <text evidence="1">The sequence shown here is derived from an EMBL/GenBank/DDBJ whole genome shotgun (WGS) entry which is preliminary data.</text>
</comment>